<name>A0ABS3YB56_9BACT</name>
<protein>
    <submittedName>
        <fullName evidence="1">Uncharacterized protein</fullName>
    </submittedName>
</protein>
<reference evidence="2" key="1">
    <citation type="submission" date="2021-03" db="EMBL/GenBank/DDBJ databases">
        <title>Assistant Professor.</title>
        <authorList>
            <person name="Huq M.A."/>
        </authorList>
    </citation>
    <scope>NUCLEOTIDE SEQUENCE [LARGE SCALE GENOMIC DNA]</scope>
    <source>
        <strain evidence="2">MAH-28</strain>
    </source>
</reference>
<proteinExistence type="predicted"/>
<evidence type="ECO:0000313" key="1">
    <source>
        <dbReference type="EMBL" id="MBO9151910.1"/>
    </source>
</evidence>
<sequence length="94" mass="10519">MQFLDKDHIAQEAAFHMACHNGCKADAEKARKRAEEAQSTGARICMEGLAIAYEEVAQRHLAYYQEKIEQLTGPESFQAQLEINACGILIQKHA</sequence>
<accession>A0ABS3YB56</accession>
<dbReference type="EMBL" id="JAGHKP010000001">
    <property type="protein sequence ID" value="MBO9151910.1"/>
    <property type="molecule type" value="Genomic_DNA"/>
</dbReference>
<keyword evidence="2" id="KW-1185">Reference proteome</keyword>
<dbReference type="RefSeq" id="WP_209144558.1">
    <property type="nucleotide sequence ID" value="NZ_JAGHKP010000001.1"/>
</dbReference>
<gene>
    <name evidence="1" type="ORF">J7I43_06805</name>
</gene>
<organism evidence="1 2">
    <name type="scientific">Chitinophaga chungangae</name>
    <dbReference type="NCBI Taxonomy" id="2821488"/>
    <lineage>
        <taxon>Bacteria</taxon>
        <taxon>Pseudomonadati</taxon>
        <taxon>Bacteroidota</taxon>
        <taxon>Chitinophagia</taxon>
        <taxon>Chitinophagales</taxon>
        <taxon>Chitinophagaceae</taxon>
        <taxon>Chitinophaga</taxon>
    </lineage>
</organism>
<dbReference type="Proteomes" id="UP000679126">
    <property type="component" value="Unassembled WGS sequence"/>
</dbReference>
<comment type="caution">
    <text evidence="1">The sequence shown here is derived from an EMBL/GenBank/DDBJ whole genome shotgun (WGS) entry which is preliminary data.</text>
</comment>
<evidence type="ECO:0000313" key="2">
    <source>
        <dbReference type="Proteomes" id="UP000679126"/>
    </source>
</evidence>